<evidence type="ECO:0000313" key="1">
    <source>
        <dbReference type="EMBL" id="KND95883.1"/>
    </source>
</evidence>
<comment type="caution">
    <text evidence="1">The sequence shown here is derived from an EMBL/GenBank/DDBJ whole genome shotgun (WGS) entry which is preliminary data.</text>
</comment>
<organism evidence="1 2">
    <name type="scientific">Candidozyma auris</name>
    <name type="common">Yeast</name>
    <name type="synonym">Candida auris</name>
    <dbReference type="NCBI Taxonomy" id="498019"/>
    <lineage>
        <taxon>Eukaryota</taxon>
        <taxon>Fungi</taxon>
        <taxon>Dikarya</taxon>
        <taxon>Ascomycota</taxon>
        <taxon>Saccharomycotina</taxon>
        <taxon>Pichiomycetes</taxon>
        <taxon>Metschnikowiaceae</taxon>
        <taxon>Candidozyma</taxon>
    </lineage>
</organism>
<evidence type="ECO:0000313" key="2">
    <source>
        <dbReference type="Proteomes" id="UP000037122"/>
    </source>
</evidence>
<sequence>MVLELVSLKCVYLGNPAHKHRLGSAKLSRVNALATAKVQEILEKKKEIEKVSMNFWCDGRPARVLVYARPTLTSIRA</sequence>
<dbReference type="AlphaFoldDB" id="A0A0L0NP98"/>
<accession>A0A0L0NP98</accession>
<reference evidence="2" key="1">
    <citation type="journal article" date="2015" name="BMC Genomics">
        <title>Draft genome of a commonly misdiagnosed multidrug resistant pathogen Candida auris.</title>
        <authorList>
            <person name="Chatterjee S."/>
            <person name="Alampalli S.V."/>
            <person name="Nageshan R.K."/>
            <person name="Chettiar S.T."/>
            <person name="Joshi S."/>
            <person name="Tatu U.S."/>
        </authorList>
    </citation>
    <scope>NUCLEOTIDE SEQUENCE [LARGE SCALE GENOMIC DNA]</scope>
    <source>
        <strain evidence="2">6684</strain>
    </source>
</reference>
<dbReference type="VEuPathDB" id="FungiDB:QG37_07838"/>
<gene>
    <name evidence="1" type="ORF">QG37_07838</name>
</gene>
<dbReference type="Proteomes" id="UP000037122">
    <property type="component" value="Unassembled WGS sequence"/>
</dbReference>
<dbReference type="EMBL" id="LGST01000064">
    <property type="protein sequence ID" value="KND95883.1"/>
    <property type="molecule type" value="Genomic_DNA"/>
</dbReference>
<protein>
    <submittedName>
        <fullName evidence="1">Uncharacterized protein</fullName>
    </submittedName>
</protein>
<proteinExistence type="predicted"/>
<name>A0A0L0NP98_CANAR</name>